<organism evidence="2 3">
    <name type="scientific">Parabacteroides johnsonii DSM 18315</name>
    <dbReference type="NCBI Taxonomy" id="537006"/>
    <lineage>
        <taxon>Bacteria</taxon>
        <taxon>Pseudomonadati</taxon>
        <taxon>Bacteroidota</taxon>
        <taxon>Bacteroidia</taxon>
        <taxon>Bacteroidales</taxon>
        <taxon>Tannerellaceae</taxon>
        <taxon>Parabacteroides</taxon>
    </lineage>
</organism>
<dbReference type="HOGENOM" id="CLU_2855033_0_0_10"/>
<gene>
    <name evidence="2" type="ORF">PRABACTJOHN_02137</name>
</gene>
<evidence type="ECO:0000313" key="2">
    <source>
        <dbReference type="EMBL" id="EEC96471.1"/>
    </source>
</evidence>
<reference evidence="2 3" key="2">
    <citation type="submission" date="2008-10" db="EMBL/GenBank/DDBJ databases">
        <authorList>
            <person name="Fulton L."/>
            <person name="Clifton S."/>
            <person name="Fulton B."/>
            <person name="Xu J."/>
            <person name="Minx P."/>
            <person name="Pepin K.H."/>
            <person name="Johnson M."/>
            <person name="Bhonagiri V."/>
            <person name="Nash W.E."/>
            <person name="Mardis E.R."/>
            <person name="Wilson R.K."/>
        </authorList>
    </citation>
    <scope>NUCLEOTIDE SEQUENCE [LARGE SCALE GENOMIC DNA]</scope>
    <source>
        <strain evidence="2 3">DSM 18315</strain>
    </source>
</reference>
<feature type="transmembrane region" description="Helical" evidence="1">
    <location>
        <begin position="12"/>
        <end position="34"/>
    </location>
</feature>
<evidence type="ECO:0000256" key="1">
    <source>
        <dbReference type="SAM" id="Phobius"/>
    </source>
</evidence>
<name>B7BAS7_9BACT</name>
<reference evidence="2 3" key="1">
    <citation type="submission" date="2008-10" db="EMBL/GenBank/DDBJ databases">
        <title>Draft genome sequence of Parabacteroides johnsonii (DSM 18315).</title>
        <authorList>
            <person name="Sudarsanam P."/>
            <person name="Ley R."/>
            <person name="Guruge J."/>
            <person name="Turnbaugh P.J."/>
            <person name="Mahowald M."/>
            <person name="Liep D."/>
            <person name="Gordon J."/>
        </authorList>
    </citation>
    <scope>NUCLEOTIDE SEQUENCE [LARGE SCALE GENOMIC DNA]</scope>
    <source>
        <strain evidence="2 3">DSM 18315</strain>
    </source>
</reference>
<accession>B7BAS7</accession>
<proteinExistence type="predicted"/>
<dbReference type="RefSeq" id="WP_008149305.1">
    <property type="nucleotide sequence ID" value="NZ_DS996451.1"/>
</dbReference>
<keyword evidence="1" id="KW-1133">Transmembrane helix</keyword>
<dbReference type="EMBL" id="ABYH01000238">
    <property type="protein sequence ID" value="EEC96471.1"/>
    <property type="molecule type" value="Genomic_DNA"/>
</dbReference>
<protein>
    <recommendedName>
        <fullName evidence="4">Two-component sensor histidine kinase</fullName>
    </recommendedName>
</protein>
<keyword evidence="1" id="KW-0472">Membrane</keyword>
<dbReference type="Proteomes" id="UP000005510">
    <property type="component" value="Unassembled WGS sequence"/>
</dbReference>
<sequence>MSAQNGHITSKVILGYLLLILIAVCSVVYIYNIIEQFAGEDDPNNKSSEKVYLVTNTLSLLYESE</sequence>
<feature type="non-terminal residue" evidence="2">
    <location>
        <position position="65"/>
    </location>
</feature>
<dbReference type="STRING" id="537006.PRABACTJOHN_02137"/>
<dbReference type="AlphaFoldDB" id="B7BAS7"/>
<evidence type="ECO:0008006" key="4">
    <source>
        <dbReference type="Google" id="ProtNLM"/>
    </source>
</evidence>
<keyword evidence="1" id="KW-0812">Transmembrane</keyword>
<comment type="caution">
    <text evidence="2">The sequence shown here is derived from an EMBL/GenBank/DDBJ whole genome shotgun (WGS) entry which is preliminary data.</text>
</comment>
<evidence type="ECO:0000313" key="3">
    <source>
        <dbReference type="Proteomes" id="UP000005510"/>
    </source>
</evidence>